<dbReference type="InterPro" id="IPR050109">
    <property type="entry name" value="HTH-type_TetR-like_transc_reg"/>
</dbReference>
<evidence type="ECO:0000256" key="5">
    <source>
        <dbReference type="PROSITE-ProRule" id="PRU00335"/>
    </source>
</evidence>
<dbReference type="PRINTS" id="PR00455">
    <property type="entry name" value="HTHTETR"/>
</dbReference>
<evidence type="ECO:0000256" key="2">
    <source>
        <dbReference type="ARBA" id="ARBA00023015"/>
    </source>
</evidence>
<evidence type="ECO:0000256" key="1">
    <source>
        <dbReference type="ARBA" id="ARBA00022491"/>
    </source>
</evidence>
<sequence>MVVRYDAKLEHGLTIIQAKTPPDDGKTRLIKGAMHCVADHGISGSSVRRIAEYAGVTPGLVRHHFGNKDTLLAECYRDLNTLALQRMAQSFADDGQTLSAQLRAALHAFFPEDLRDVRKMRVLVAFWGAVLTTDAFADVQKETNSAFYDFLAGLLRRHLGDRADLAMLADAVMALIDGLWLECCMNPDHMTPEAAIERAHHFCCLALESLQSVDR</sequence>
<evidence type="ECO:0000259" key="6">
    <source>
        <dbReference type="PROSITE" id="PS50977"/>
    </source>
</evidence>
<dbReference type="InterPro" id="IPR039538">
    <property type="entry name" value="BetI_C"/>
</dbReference>
<dbReference type="RefSeq" id="WP_341367186.1">
    <property type="nucleotide sequence ID" value="NZ_CP150951.2"/>
</dbReference>
<keyword evidence="3 5" id="KW-0238">DNA-binding</keyword>
<dbReference type="PANTHER" id="PTHR30055:SF234">
    <property type="entry name" value="HTH-TYPE TRANSCRIPTIONAL REGULATOR BETI"/>
    <property type="match status" value="1"/>
</dbReference>
<dbReference type="PANTHER" id="PTHR30055">
    <property type="entry name" value="HTH-TYPE TRANSCRIPTIONAL REGULATOR RUTR"/>
    <property type="match status" value="1"/>
</dbReference>
<dbReference type="InterPro" id="IPR001647">
    <property type="entry name" value="HTH_TetR"/>
</dbReference>
<gene>
    <name evidence="7" type="ORF">AABB29_19970</name>
</gene>
<dbReference type="Gene3D" id="1.10.357.10">
    <property type="entry name" value="Tetracycline Repressor, domain 2"/>
    <property type="match status" value="1"/>
</dbReference>
<evidence type="ECO:0000313" key="7">
    <source>
        <dbReference type="EMBL" id="WZC49074.1"/>
    </source>
</evidence>
<feature type="domain" description="HTH tetR-type" evidence="6">
    <location>
        <begin position="23"/>
        <end position="83"/>
    </location>
</feature>
<keyword evidence="2" id="KW-0805">Transcription regulation</keyword>
<dbReference type="InterPro" id="IPR036271">
    <property type="entry name" value="Tet_transcr_reg_TetR-rel_C_sf"/>
</dbReference>
<feature type="DNA-binding region" description="H-T-H motif" evidence="5">
    <location>
        <begin position="46"/>
        <end position="65"/>
    </location>
</feature>
<reference evidence="8" key="1">
    <citation type="submission" date="2024-04" db="EMBL/GenBank/DDBJ databases">
        <title>Phylogenomic analyses of a clade within the roseobacter group suggest taxonomic reassignments of species of the genera Aestuariivita, Citreicella, Loktanella, Nautella, Pelagibaca, Ruegeria, Thalassobius, Thiobacimonas and Tropicibacter, and the proposal o.</title>
        <authorList>
            <person name="Jeon C.O."/>
        </authorList>
    </citation>
    <scope>NUCLEOTIDE SEQUENCE [LARGE SCALE GENOMIC DNA]</scope>
    <source>
        <strain evidence="8">BS5-3</strain>
    </source>
</reference>
<protein>
    <submittedName>
        <fullName evidence="7">TetR family transcriptional regulator C-terminal domain-containing protein</fullName>
    </submittedName>
</protein>
<dbReference type="SUPFAM" id="SSF46689">
    <property type="entry name" value="Homeodomain-like"/>
    <property type="match status" value="1"/>
</dbReference>
<keyword evidence="8" id="KW-1185">Reference proteome</keyword>
<dbReference type="PROSITE" id="PS01081">
    <property type="entry name" value="HTH_TETR_1"/>
    <property type="match status" value="1"/>
</dbReference>
<evidence type="ECO:0000256" key="3">
    <source>
        <dbReference type="ARBA" id="ARBA00023125"/>
    </source>
</evidence>
<accession>A0ABZ2V3J2</accession>
<dbReference type="InterPro" id="IPR009057">
    <property type="entry name" value="Homeodomain-like_sf"/>
</dbReference>
<dbReference type="Pfam" id="PF13977">
    <property type="entry name" value="TetR_C_6"/>
    <property type="match status" value="1"/>
</dbReference>
<dbReference type="EMBL" id="CP150951">
    <property type="protein sequence ID" value="WZC49074.1"/>
    <property type="molecule type" value="Genomic_DNA"/>
</dbReference>
<keyword evidence="1" id="KW-0678">Repressor</keyword>
<evidence type="ECO:0000256" key="4">
    <source>
        <dbReference type="ARBA" id="ARBA00023163"/>
    </source>
</evidence>
<organism evidence="7 8">
    <name type="scientific">Yoonia phaeophyticola</name>
    <dbReference type="NCBI Taxonomy" id="3137369"/>
    <lineage>
        <taxon>Bacteria</taxon>
        <taxon>Pseudomonadati</taxon>
        <taxon>Pseudomonadota</taxon>
        <taxon>Alphaproteobacteria</taxon>
        <taxon>Rhodobacterales</taxon>
        <taxon>Paracoccaceae</taxon>
        <taxon>Yoonia</taxon>
    </lineage>
</organism>
<name>A0ABZ2V3J2_9RHOB</name>
<dbReference type="InterPro" id="IPR023772">
    <property type="entry name" value="DNA-bd_HTH_TetR-type_CS"/>
</dbReference>
<dbReference type="PROSITE" id="PS50977">
    <property type="entry name" value="HTH_TETR_2"/>
    <property type="match status" value="1"/>
</dbReference>
<dbReference type="SUPFAM" id="SSF48498">
    <property type="entry name" value="Tetracyclin repressor-like, C-terminal domain"/>
    <property type="match status" value="1"/>
</dbReference>
<dbReference type="Pfam" id="PF00440">
    <property type="entry name" value="TetR_N"/>
    <property type="match status" value="1"/>
</dbReference>
<keyword evidence="4" id="KW-0804">Transcription</keyword>
<proteinExistence type="predicted"/>
<evidence type="ECO:0000313" key="8">
    <source>
        <dbReference type="Proteomes" id="UP001440612"/>
    </source>
</evidence>
<dbReference type="Proteomes" id="UP001440612">
    <property type="component" value="Chromosome"/>
</dbReference>